<organism evidence="1 2">
    <name type="scientific">Pleurodeles waltl</name>
    <name type="common">Iberian ribbed newt</name>
    <dbReference type="NCBI Taxonomy" id="8319"/>
    <lineage>
        <taxon>Eukaryota</taxon>
        <taxon>Metazoa</taxon>
        <taxon>Chordata</taxon>
        <taxon>Craniata</taxon>
        <taxon>Vertebrata</taxon>
        <taxon>Euteleostomi</taxon>
        <taxon>Amphibia</taxon>
        <taxon>Batrachia</taxon>
        <taxon>Caudata</taxon>
        <taxon>Salamandroidea</taxon>
        <taxon>Salamandridae</taxon>
        <taxon>Pleurodelinae</taxon>
        <taxon>Pleurodeles</taxon>
    </lineage>
</organism>
<gene>
    <name evidence="1" type="ORF">NDU88_003621</name>
</gene>
<keyword evidence="2" id="KW-1185">Reference proteome</keyword>
<name>A0AAV7SGF9_PLEWA</name>
<reference evidence="1" key="1">
    <citation type="journal article" date="2022" name="bioRxiv">
        <title>Sequencing and chromosome-scale assembly of the giantPleurodeles waltlgenome.</title>
        <authorList>
            <person name="Brown T."/>
            <person name="Elewa A."/>
            <person name="Iarovenko S."/>
            <person name="Subramanian E."/>
            <person name="Araus A.J."/>
            <person name="Petzold A."/>
            <person name="Susuki M."/>
            <person name="Suzuki K.-i.T."/>
            <person name="Hayashi T."/>
            <person name="Toyoda A."/>
            <person name="Oliveira C."/>
            <person name="Osipova E."/>
            <person name="Leigh N.D."/>
            <person name="Simon A."/>
            <person name="Yun M.H."/>
        </authorList>
    </citation>
    <scope>NUCLEOTIDE SEQUENCE</scope>
    <source>
        <strain evidence="1">20211129_DDA</strain>
        <tissue evidence="1">Liver</tissue>
    </source>
</reference>
<dbReference type="EMBL" id="JANPWB010000008">
    <property type="protein sequence ID" value="KAJ1163158.1"/>
    <property type="molecule type" value="Genomic_DNA"/>
</dbReference>
<accession>A0AAV7SGF9</accession>
<sequence>MQRRNDPKNENWLFLFSDMLFFREKMVNQMTVDGNVYFYHTTRHYSCRSGGREGASCTRKVLENSFCKGRSKPQSPSEDPSTCQAVRFYGLKADHIQRAGREEGRDKN</sequence>
<dbReference type="AlphaFoldDB" id="A0AAV7SGF9"/>
<evidence type="ECO:0000313" key="2">
    <source>
        <dbReference type="Proteomes" id="UP001066276"/>
    </source>
</evidence>
<protein>
    <submittedName>
        <fullName evidence="1">Uncharacterized protein</fullName>
    </submittedName>
</protein>
<comment type="caution">
    <text evidence="1">The sequence shown here is derived from an EMBL/GenBank/DDBJ whole genome shotgun (WGS) entry which is preliminary data.</text>
</comment>
<proteinExistence type="predicted"/>
<evidence type="ECO:0000313" key="1">
    <source>
        <dbReference type="EMBL" id="KAJ1163158.1"/>
    </source>
</evidence>
<dbReference type="Proteomes" id="UP001066276">
    <property type="component" value="Chromosome 4_2"/>
</dbReference>